<dbReference type="Proteomes" id="UP001158297">
    <property type="component" value="Unassembled WGS sequence"/>
</dbReference>
<sequence length="167" mass="18489">MRKPPSLRDHLTAALPEYRRNPENLLMFVTGGHVATTGTAALGWQWQYQLRLVFCDFTGHPDAVIGPTLVWLRAHQPDLLHHPERQKQAIQIQAEYLNTQAMDLVLDLQLSESVSARPAPQGPAGAFELVHRLEPPSLDASPHDAVTALYLNGQQLAAWPPVDVVGK</sequence>
<dbReference type="AlphaFoldDB" id="A0AA42L7K0"/>
<organism evidence="1 2">
    <name type="scientific">Comamonas aquatica</name>
    <dbReference type="NCBI Taxonomy" id="225991"/>
    <lineage>
        <taxon>Bacteria</taxon>
        <taxon>Pseudomonadati</taxon>
        <taxon>Pseudomonadota</taxon>
        <taxon>Betaproteobacteria</taxon>
        <taxon>Burkholderiales</taxon>
        <taxon>Comamonadaceae</taxon>
        <taxon>Comamonas</taxon>
    </lineage>
</organism>
<proteinExistence type="predicted"/>
<dbReference type="Pfam" id="PF06891">
    <property type="entry name" value="P2_Phage_GpR"/>
    <property type="match status" value="1"/>
</dbReference>
<protein>
    <submittedName>
        <fullName evidence="1">Phage tail protein</fullName>
    </submittedName>
</protein>
<evidence type="ECO:0000313" key="1">
    <source>
        <dbReference type="EMBL" id="MDH0364249.1"/>
    </source>
</evidence>
<gene>
    <name evidence="1" type="ORF">N7330_14495</name>
</gene>
<accession>A0AA42L7K0</accession>
<dbReference type="EMBL" id="JAODZU010000018">
    <property type="protein sequence ID" value="MDH0364249.1"/>
    <property type="molecule type" value="Genomic_DNA"/>
</dbReference>
<evidence type="ECO:0000313" key="2">
    <source>
        <dbReference type="Proteomes" id="UP001158297"/>
    </source>
</evidence>
<reference evidence="1" key="1">
    <citation type="submission" date="2022-09" db="EMBL/GenBank/DDBJ databases">
        <title>Intensive care unit water sources are persistently colonized with multi-drug resistant bacteria and are the site of extensive horizontal gene transfer of antibiotic resistance genes.</title>
        <authorList>
            <person name="Diorio-Toth L."/>
        </authorList>
    </citation>
    <scope>NUCLEOTIDE SEQUENCE</scope>
    <source>
        <strain evidence="1">GD04130</strain>
    </source>
</reference>
<dbReference type="RefSeq" id="WP_279860404.1">
    <property type="nucleotide sequence ID" value="NZ_JAODZU010000018.1"/>
</dbReference>
<dbReference type="InterPro" id="IPR009678">
    <property type="entry name" value="Phage_tail_completion_R"/>
</dbReference>
<comment type="caution">
    <text evidence="1">The sequence shown here is derived from an EMBL/GenBank/DDBJ whole genome shotgun (WGS) entry which is preliminary data.</text>
</comment>
<name>A0AA42L7K0_9BURK</name>